<proteinExistence type="predicted"/>
<accession>A0AAV1CTR9</accession>
<evidence type="ECO:0000313" key="2">
    <source>
        <dbReference type="Proteomes" id="UP001161247"/>
    </source>
</evidence>
<dbReference type="AlphaFoldDB" id="A0AAV1CTR9"/>
<reference evidence="1" key="1">
    <citation type="submission" date="2023-03" db="EMBL/GenBank/DDBJ databases">
        <authorList>
            <person name="Julca I."/>
        </authorList>
    </citation>
    <scope>NUCLEOTIDE SEQUENCE</scope>
</reference>
<gene>
    <name evidence="1" type="ORF">OLC1_LOCUS8273</name>
</gene>
<dbReference type="Proteomes" id="UP001161247">
    <property type="component" value="Chromosome 3"/>
</dbReference>
<protein>
    <submittedName>
        <fullName evidence="1">OLC1v1034436C1</fullName>
    </submittedName>
</protein>
<evidence type="ECO:0000313" key="1">
    <source>
        <dbReference type="EMBL" id="CAI9097917.1"/>
    </source>
</evidence>
<sequence>MAYRGVSACWREAAVKDTFANSCSGILLLMLADKGQEEGNSSDEREFYSLPKRKIAMRLSLPEANGRVWTCDNLACDDSKVATVLFETDRMLFGDSQAYFVESSKGELLVIARDGISLDDDYSYGATHFAVIRLDVMKRDSY</sequence>
<organism evidence="1 2">
    <name type="scientific">Oldenlandia corymbosa var. corymbosa</name>
    <dbReference type="NCBI Taxonomy" id="529605"/>
    <lineage>
        <taxon>Eukaryota</taxon>
        <taxon>Viridiplantae</taxon>
        <taxon>Streptophyta</taxon>
        <taxon>Embryophyta</taxon>
        <taxon>Tracheophyta</taxon>
        <taxon>Spermatophyta</taxon>
        <taxon>Magnoliopsida</taxon>
        <taxon>eudicotyledons</taxon>
        <taxon>Gunneridae</taxon>
        <taxon>Pentapetalae</taxon>
        <taxon>asterids</taxon>
        <taxon>lamiids</taxon>
        <taxon>Gentianales</taxon>
        <taxon>Rubiaceae</taxon>
        <taxon>Rubioideae</taxon>
        <taxon>Spermacoceae</taxon>
        <taxon>Hedyotis-Oldenlandia complex</taxon>
        <taxon>Oldenlandia</taxon>
    </lineage>
</organism>
<dbReference type="EMBL" id="OX459120">
    <property type="protein sequence ID" value="CAI9097917.1"/>
    <property type="molecule type" value="Genomic_DNA"/>
</dbReference>
<name>A0AAV1CTR9_OLDCO</name>
<keyword evidence="2" id="KW-1185">Reference proteome</keyword>